<dbReference type="InterPro" id="IPR011101">
    <property type="entry name" value="DUF5131"/>
</dbReference>
<evidence type="ECO:0008006" key="2">
    <source>
        <dbReference type="Google" id="ProtNLM"/>
    </source>
</evidence>
<dbReference type="AlphaFoldDB" id="A0A0F9JIT1"/>
<organism evidence="1">
    <name type="scientific">marine sediment metagenome</name>
    <dbReference type="NCBI Taxonomy" id="412755"/>
    <lineage>
        <taxon>unclassified sequences</taxon>
        <taxon>metagenomes</taxon>
        <taxon>ecological metagenomes</taxon>
    </lineage>
</organism>
<sequence>MKILPEVKIVKPNATKIDWFDSKKEKLFTINPLVLNKKDSLNCSYNCIYCYARNMYIRFKDKFIPGFYENRLKGLKYAVDNVFISSTTDLFHEYIPDSLIFNTIEKLNEYNENNCNLYFLTKNPLRYQEFLNCFDKETTWLGATIETDSYKFQTCEVSAAPTPEKRIEHFKAVDYPNKFISIEPILRFNKLFIENILEINPSLIFIGANSDIHSRNILKEPKREEILEAIEIFKGNGINVVKKGNLKRIIAKNSGKIDYYF</sequence>
<gene>
    <name evidence="1" type="ORF">LCGC14_1819960</name>
</gene>
<comment type="caution">
    <text evidence="1">The sequence shown here is derived from an EMBL/GenBank/DDBJ whole genome shotgun (WGS) entry which is preliminary data.</text>
</comment>
<evidence type="ECO:0000313" key="1">
    <source>
        <dbReference type="EMBL" id="KKL98882.1"/>
    </source>
</evidence>
<reference evidence="1" key="1">
    <citation type="journal article" date="2015" name="Nature">
        <title>Complex archaea that bridge the gap between prokaryotes and eukaryotes.</title>
        <authorList>
            <person name="Spang A."/>
            <person name="Saw J.H."/>
            <person name="Jorgensen S.L."/>
            <person name="Zaremba-Niedzwiedzka K."/>
            <person name="Martijn J."/>
            <person name="Lind A.E."/>
            <person name="van Eijk R."/>
            <person name="Schleper C."/>
            <person name="Guy L."/>
            <person name="Ettema T.J."/>
        </authorList>
    </citation>
    <scope>NUCLEOTIDE SEQUENCE</scope>
</reference>
<name>A0A0F9JIT1_9ZZZZ</name>
<dbReference type="EMBL" id="LAZR01017811">
    <property type="protein sequence ID" value="KKL98882.1"/>
    <property type="molecule type" value="Genomic_DNA"/>
</dbReference>
<proteinExistence type="predicted"/>
<accession>A0A0F9JIT1</accession>
<protein>
    <recommendedName>
        <fullName evidence="2">Radical SAM core domain-containing protein</fullName>
    </recommendedName>
</protein>
<dbReference type="Pfam" id="PF07505">
    <property type="entry name" value="DUF5131"/>
    <property type="match status" value="1"/>
</dbReference>